<proteinExistence type="predicted"/>
<reference evidence="1" key="1">
    <citation type="submission" date="2017-07" db="EMBL/GenBank/DDBJ databases">
        <title>Taro Niue Genome Assembly and Annotation.</title>
        <authorList>
            <person name="Atibalentja N."/>
            <person name="Keating K."/>
            <person name="Fields C.J."/>
        </authorList>
    </citation>
    <scope>NUCLEOTIDE SEQUENCE</scope>
    <source>
        <strain evidence="1">Niue_2</strain>
        <tissue evidence="1">Leaf</tissue>
    </source>
</reference>
<gene>
    <name evidence="1" type="ORF">Taro_032490</name>
</gene>
<keyword evidence="2" id="KW-1185">Reference proteome</keyword>
<dbReference type="EMBL" id="NMUH01002404">
    <property type="protein sequence ID" value="MQL99758.1"/>
    <property type="molecule type" value="Genomic_DNA"/>
</dbReference>
<protein>
    <submittedName>
        <fullName evidence="1">Uncharacterized protein</fullName>
    </submittedName>
</protein>
<evidence type="ECO:0000313" key="2">
    <source>
        <dbReference type="Proteomes" id="UP000652761"/>
    </source>
</evidence>
<evidence type="ECO:0000313" key="1">
    <source>
        <dbReference type="EMBL" id="MQL99758.1"/>
    </source>
</evidence>
<organism evidence="1 2">
    <name type="scientific">Colocasia esculenta</name>
    <name type="common">Wild taro</name>
    <name type="synonym">Arum esculentum</name>
    <dbReference type="NCBI Taxonomy" id="4460"/>
    <lineage>
        <taxon>Eukaryota</taxon>
        <taxon>Viridiplantae</taxon>
        <taxon>Streptophyta</taxon>
        <taxon>Embryophyta</taxon>
        <taxon>Tracheophyta</taxon>
        <taxon>Spermatophyta</taxon>
        <taxon>Magnoliopsida</taxon>
        <taxon>Liliopsida</taxon>
        <taxon>Araceae</taxon>
        <taxon>Aroideae</taxon>
        <taxon>Colocasieae</taxon>
        <taxon>Colocasia</taxon>
    </lineage>
</organism>
<dbReference type="AlphaFoldDB" id="A0A843VSS2"/>
<accession>A0A843VSS2</accession>
<sequence length="166" mass="18994">MRPLSSSKIRRRHRTRHRSVQWQPAVLSRPRNYRLGLLTYWGDVSQRLTTPIGPCPRDPKAKTYKTPLLVYGRALLALCKRETPAAWIRRIGASSDALHRLGGSLDLEEGFSNDWLQPTSTYDPEQEDLGCFFALPKESFPGHLDHFGNFYGGNLNENVALMWIDK</sequence>
<comment type="caution">
    <text evidence="1">The sequence shown here is derived from an EMBL/GenBank/DDBJ whole genome shotgun (WGS) entry which is preliminary data.</text>
</comment>
<dbReference type="Proteomes" id="UP000652761">
    <property type="component" value="Unassembled WGS sequence"/>
</dbReference>
<name>A0A843VSS2_COLES</name>